<dbReference type="KEGG" id="sjv:SJAV_20230"/>
<organism evidence="1">
    <name type="scientific">Sulfurisphaera javensis</name>
    <dbReference type="NCBI Taxonomy" id="2049879"/>
    <lineage>
        <taxon>Archaea</taxon>
        <taxon>Thermoproteota</taxon>
        <taxon>Thermoprotei</taxon>
        <taxon>Sulfolobales</taxon>
        <taxon>Sulfolobaceae</taxon>
        <taxon>Sulfurisphaera</taxon>
    </lineage>
</organism>
<dbReference type="EMBL" id="AP031322">
    <property type="protein sequence ID" value="BFH74079.1"/>
    <property type="molecule type" value="Genomic_DNA"/>
</dbReference>
<reference evidence="1" key="1">
    <citation type="submission" date="2024-03" db="EMBL/GenBank/DDBJ databases">
        <title>Complete genome sequence of Sulfurisphaera javensis strain KD-1.</title>
        <authorList>
            <person name="Sakai H."/>
            <person name="Nur N."/>
            <person name="Suwanto A."/>
            <person name="Kurosawa N."/>
        </authorList>
    </citation>
    <scope>NUCLEOTIDE SEQUENCE</scope>
    <source>
        <strain evidence="1">KD-1</strain>
    </source>
</reference>
<name>A0AAT9GTC7_9CREN</name>
<protein>
    <submittedName>
        <fullName evidence="1">Uncharacterized protein</fullName>
    </submittedName>
</protein>
<accession>A0AAT9GTC7</accession>
<dbReference type="AlphaFoldDB" id="A0AAT9GTC7"/>
<sequence>MRNENEIWKIINSYPLVMYLIEEGEYKSNELYEKLQEIEKLVYPSRENDYVRVYSYLFCPVKVKKEIKYVPIVLIYLKCFDEYEIRILDKKIVIKKGESDELDKKVKSLVYRLYEFVKLQHDNPVLIDIELIDKHYATGWVKRKYVVKPEITKEEAREVWNAYKDNLKNTLPSEEITLRDYLEVTKIIYEALGLDTSADLKSLYLKYADGRDCGMMDLPLDDAKAFKEWLHTESNCGGHSFEITRGGLHTYGIHLYPPDERKRYIVSAGDYYVSYYKAVKELIKRKIPFIASDLKFTLKYLTGEVKLRVNELDNLFLWVSYYDVIRKDKIEWDEFREVEYRRGNSCRHLHA</sequence>
<gene>
    <name evidence="1" type="ORF">SJAV_20230</name>
</gene>
<evidence type="ECO:0000313" key="1">
    <source>
        <dbReference type="EMBL" id="BFH74079.1"/>
    </source>
</evidence>
<proteinExistence type="predicted"/>